<feature type="compositionally biased region" description="Polar residues" evidence="1">
    <location>
        <begin position="40"/>
        <end position="56"/>
    </location>
</feature>
<evidence type="ECO:0000256" key="1">
    <source>
        <dbReference type="SAM" id="MobiDB-lite"/>
    </source>
</evidence>
<reference evidence="2 3" key="1">
    <citation type="submission" date="2017-05" db="EMBL/GenBank/DDBJ databases">
        <authorList>
            <person name="Varghese N."/>
            <person name="Submissions S."/>
        </authorList>
    </citation>
    <scope>NUCLEOTIDE SEQUENCE [LARGE SCALE GENOMIC DNA]</scope>
    <source>
        <strain evidence="2 3">DSM 26001</strain>
    </source>
</reference>
<dbReference type="RefSeq" id="WP_283442876.1">
    <property type="nucleotide sequence ID" value="NZ_FXUL01000010.1"/>
</dbReference>
<name>A0ABY1QAK3_9BURK</name>
<protein>
    <submittedName>
        <fullName evidence="2">Uncharacterized protein</fullName>
    </submittedName>
</protein>
<accession>A0ABY1QAK3</accession>
<gene>
    <name evidence="2" type="ORF">SAMN06295970_11028</name>
</gene>
<evidence type="ECO:0000313" key="2">
    <source>
        <dbReference type="EMBL" id="SMP64520.1"/>
    </source>
</evidence>
<dbReference type="Proteomes" id="UP001158049">
    <property type="component" value="Unassembled WGS sequence"/>
</dbReference>
<organism evidence="2 3">
    <name type="scientific">Noviherbaspirillum suwonense</name>
    <dbReference type="NCBI Taxonomy" id="1224511"/>
    <lineage>
        <taxon>Bacteria</taxon>
        <taxon>Pseudomonadati</taxon>
        <taxon>Pseudomonadota</taxon>
        <taxon>Betaproteobacteria</taxon>
        <taxon>Burkholderiales</taxon>
        <taxon>Oxalobacteraceae</taxon>
        <taxon>Noviherbaspirillum</taxon>
    </lineage>
</organism>
<sequence length="104" mass="11031">MMAPRCAGCTRRQHRNREASETRFAQTADASLSDFGTGDVSPSTGIHCNGNGHFTSNRNRNRNGNGNGNGNGNCRCAGLTATATVAARNDKVNCNCRCARNSKP</sequence>
<comment type="caution">
    <text evidence="2">The sequence shown here is derived from an EMBL/GenBank/DDBJ whole genome shotgun (WGS) entry which is preliminary data.</text>
</comment>
<proteinExistence type="predicted"/>
<feature type="region of interest" description="Disordered" evidence="1">
    <location>
        <begin position="1"/>
        <end position="64"/>
    </location>
</feature>
<keyword evidence="3" id="KW-1185">Reference proteome</keyword>
<dbReference type="EMBL" id="FXUL01000010">
    <property type="protein sequence ID" value="SMP64520.1"/>
    <property type="molecule type" value="Genomic_DNA"/>
</dbReference>
<evidence type="ECO:0000313" key="3">
    <source>
        <dbReference type="Proteomes" id="UP001158049"/>
    </source>
</evidence>